<evidence type="ECO:0000313" key="1">
    <source>
        <dbReference type="EMBL" id="KAK1865745.1"/>
    </source>
</evidence>
<organism evidence="1 2">
    <name type="scientific">Pyropia yezoensis</name>
    <name type="common">Susabi-nori</name>
    <name type="synonym">Porphyra yezoensis</name>
    <dbReference type="NCBI Taxonomy" id="2788"/>
    <lineage>
        <taxon>Eukaryota</taxon>
        <taxon>Rhodophyta</taxon>
        <taxon>Bangiophyceae</taxon>
        <taxon>Bangiales</taxon>
        <taxon>Bangiaceae</taxon>
        <taxon>Pyropia</taxon>
    </lineage>
</organism>
<reference evidence="1" key="1">
    <citation type="submission" date="2019-11" db="EMBL/GenBank/DDBJ databases">
        <title>Nori genome reveals adaptations in red seaweeds to the harsh intertidal environment.</title>
        <authorList>
            <person name="Wang D."/>
            <person name="Mao Y."/>
        </authorList>
    </citation>
    <scope>NUCLEOTIDE SEQUENCE</scope>
    <source>
        <tissue evidence="1">Gametophyte</tissue>
    </source>
</reference>
<dbReference type="Proteomes" id="UP000798662">
    <property type="component" value="Chromosome 2"/>
</dbReference>
<evidence type="ECO:0000313" key="2">
    <source>
        <dbReference type="Proteomes" id="UP000798662"/>
    </source>
</evidence>
<proteinExistence type="predicted"/>
<sequence length="554" mass="57814">MSDPLQGCAKGGERPVSSTGTAVPALKTRAAGRNLPPVPFKAGAVEHSHPARPAAAATLNKRFVPLPLARPVPQRRPTPAHHQSSPPLRVATSPCRLLTLSPRTLRRGPSPPPNLLAPTRSPLGHHPPLPSPPPTRPPRRPAPPRPARPPVRLPAQTPPPPRSMAVGVPRLVALLAAATVAAVAAAMALPAPVTADEVHVRSVSSVRLPLTSSIDINLRVYGAGRGDADGRLRRAREAFEAAVAAVEGLPAGAIARRRNEVSQNSDGRWQGSADYKVDAPAERIFAVLRAADATDQNVVSYVNVDFEVARSANAGGVNAGFRAASDSARLEATAYLDAVGRKLGPLLGTQSYDNSTFRSCFFLFFFFRVRVGAVGSGGGVGGGGGRGGGGGEAGGGGVGDTRACRAPTPPTLGRAGGSTLSPTPRDLTASVTASAAARPMPPAPPLPRCACLALTPLHPPPSSSTHTQAAPCRRTTRCSRRPSRRSTLSSCREVRPAAGTRGARRRLGRLGRRLGGWLIHWKVATWDNWWQQGGNPPRAAHLALSIVHLGRRSG</sequence>
<dbReference type="EMBL" id="CM020619">
    <property type="protein sequence ID" value="KAK1865745.1"/>
    <property type="molecule type" value="Genomic_DNA"/>
</dbReference>
<keyword evidence="2" id="KW-1185">Reference proteome</keyword>
<accession>A0ACC3C6Z2</accession>
<name>A0ACC3C6Z2_PYRYE</name>
<protein>
    <submittedName>
        <fullName evidence="1">Uncharacterized protein</fullName>
    </submittedName>
</protein>
<gene>
    <name evidence="1" type="ORF">I4F81_008270</name>
</gene>
<comment type="caution">
    <text evidence="1">The sequence shown here is derived from an EMBL/GenBank/DDBJ whole genome shotgun (WGS) entry which is preliminary data.</text>
</comment>